<evidence type="ECO:0000259" key="3">
    <source>
        <dbReference type="Pfam" id="PF02525"/>
    </source>
</evidence>
<dbReference type="RefSeq" id="WP_033503289.1">
    <property type="nucleotide sequence ID" value="NZ_CP011786.1"/>
</dbReference>
<dbReference type="Gene3D" id="3.40.50.360">
    <property type="match status" value="1"/>
</dbReference>
<dbReference type="Proteomes" id="UP000029015">
    <property type="component" value="Unassembled WGS sequence"/>
</dbReference>
<dbReference type="PATRIC" id="fig|1437605.7.peg.289"/>
<evidence type="ECO:0000256" key="2">
    <source>
        <dbReference type="ARBA" id="ARBA00023002"/>
    </source>
</evidence>
<comment type="caution">
    <text evidence="4">The sequence shown here is derived from an EMBL/GenBank/DDBJ whole genome shotgun (WGS) entry which is preliminary data.</text>
</comment>
<dbReference type="Pfam" id="PF02525">
    <property type="entry name" value="Flavodoxin_2"/>
    <property type="match status" value="1"/>
</dbReference>
<dbReference type="STRING" id="1437605.AB656_01395"/>
<accession>A0A086Z009</accession>
<organism evidence="4 5">
    <name type="scientific">Bifidobacterium actinocoloniiforme DSM 22766</name>
    <dbReference type="NCBI Taxonomy" id="1437605"/>
    <lineage>
        <taxon>Bacteria</taxon>
        <taxon>Bacillati</taxon>
        <taxon>Actinomycetota</taxon>
        <taxon>Actinomycetes</taxon>
        <taxon>Bifidobacteriales</taxon>
        <taxon>Bifidobacteriaceae</taxon>
        <taxon>Bifidobacterium</taxon>
    </lineage>
</organism>
<dbReference type="InterPro" id="IPR051545">
    <property type="entry name" value="NAD(P)H_dehydrogenase_qn"/>
</dbReference>
<comment type="similarity">
    <text evidence="1">Belongs to the NAD(P)H dehydrogenase (quinone) family.</text>
</comment>
<evidence type="ECO:0000313" key="4">
    <source>
        <dbReference type="EMBL" id="KFI39859.1"/>
    </source>
</evidence>
<protein>
    <submittedName>
        <fullName evidence="4">NAD(P)H dehydrogenase (Quinone)</fullName>
        <ecNumber evidence="4">1.10.99.2</ecNumber>
    </submittedName>
</protein>
<sequence>MKAVAITANPEPRSLTEAMGNAFLDGAAEAGADTDLIDLYAEGFNPVYSMEDRLHYLDQGPLPADVAAMQNRIADADVLAFVFPIYWFSLPALMKGFFDRVLCRRFAYHADGTPGALAGKKVRLIMLCGGEEARFRSDGVDAAIDTQLVQRTLNGYCGVDDIEKVYIDRLTSGDDDPQVREEIKHRLIRVTLMGRKLAVEGGASKVGERA</sequence>
<evidence type="ECO:0000256" key="1">
    <source>
        <dbReference type="ARBA" id="ARBA00006252"/>
    </source>
</evidence>
<dbReference type="OrthoDB" id="9798454at2"/>
<name>A0A086Z009_9BIFI</name>
<dbReference type="SUPFAM" id="SSF52218">
    <property type="entry name" value="Flavoproteins"/>
    <property type="match status" value="1"/>
</dbReference>
<dbReference type="GO" id="GO:0005829">
    <property type="term" value="C:cytosol"/>
    <property type="evidence" value="ECO:0007669"/>
    <property type="project" value="TreeGrafter"/>
</dbReference>
<dbReference type="PANTHER" id="PTHR10204">
    <property type="entry name" value="NAD P H OXIDOREDUCTASE-RELATED"/>
    <property type="match status" value="1"/>
</dbReference>
<dbReference type="EC" id="1.10.99.2" evidence="4"/>
<evidence type="ECO:0000313" key="5">
    <source>
        <dbReference type="Proteomes" id="UP000029015"/>
    </source>
</evidence>
<feature type="domain" description="Flavodoxin-like fold" evidence="3">
    <location>
        <begin position="1"/>
        <end position="186"/>
    </location>
</feature>
<dbReference type="KEGG" id="bact:AB656_01395"/>
<dbReference type="InterPro" id="IPR003680">
    <property type="entry name" value="Flavodoxin_fold"/>
</dbReference>
<gene>
    <name evidence="4" type="ORF">BACT_0560</name>
</gene>
<keyword evidence="2 4" id="KW-0560">Oxidoreductase</keyword>
<dbReference type="InterPro" id="IPR029039">
    <property type="entry name" value="Flavoprotein-like_sf"/>
</dbReference>
<dbReference type="PANTHER" id="PTHR10204:SF34">
    <property type="entry name" value="NAD(P)H DEHYDROGENASE [QUINONE] 1 ISOFORM 1"/>
    <property type="match status" value="1"/>
</dbReference>
<proteinExistence type="inferred from homology"/>
<keyword evidence="5" id="KW-1185">Reference proteome</keyword>
<reference evidence="4 5" key="1">
    <citation type="submission" date="2014-03" db="EMBL/GenBank/DDBJ databases">
        <title>Genomics of Bifidobacteria.</title>
        <authorList>
            <person name="Ventura M."/>
            <person name="Milani C."/>
            <person name="Lugli G.A."/>
        </authorList>
    </citation>
    <scope>NUCLEOTIDE SEQUENCE [LARGE SCALE GENOMIC DNA]</scope>
    <source>
        <strain evidence="4 5">DSM 22766</strain>
    </source>
</reference>
<dbReference type="GO" id="GO:0003955">
    <property type="term" value="F:NAD(P)H dehydrogenase (quinone) activity"/>
    <property type="evidence" value="ECO:0007669"/>
    <property type="project" value="TreeGrafter"/>
</dbReference>
<dbReference type="AlphaFoldDB" id="A0A086Z009"/>
<dbReference type="eggNOG" id="COG2249">
    <property type="taxonomic scope" value="Bacteria"/>
</dbReference>
<dbReference type="EMBL" id="JGYK01000001">
    <property type="protein sequence ID" value="KFI39859.1"/>
    <property type="molecule type" value="Genomic_DNA"/>
</dbReference>